<evidence type="ECO:0000313" key="2">
    <source>
        <dbReference type="EMBL" id="RYB98620.1"/>
    </source>
</evidence>
<dbReference type="SUPFAM" id="SSF46785">
    <property type="entry name" value="Winged helix' DNA-binding domain"/>
    <property type="match status" value="1"/>
</dbReference>
<dbReference type="PROSITE" id="PS00519">
    <property type="entry name" value="HTH_ASNC_1"/>
    <property type="match status" value="1"/>
</dbReference>
<dbReference type="SUPFAM" id="SSF53067">
    <property type="entry name" value="Actin-like ATPase domain"/>
    <property type="match status" value="1"/>
</dbReference>
<dbReference type="PANTHER" id="PTHR18964:SF173">
    <property type="entry name" value="GLUCOKINASE"/>
    <property type="match status" value="1"/>
</dbReference>
<dbReference type="InterPro" id="IPR036390">
    <property type="entry name" value="WH_DNA-bd_sf"/>
</dbReference>
<dbReference type="OrthoDB" id="3189808at2"/>
<dbReference type="Gene3D" id="1.10.10.10">
    <property type="entry name" value="Winged helix-like DNA-binding domain superfamily/Winged helix DNA-binding domain"/>
    <property type="match status" value="1"/>
</dbReference>
<dbReference type="EMBL" id="SDWU01000022">
    <property type="protein sequence ID" value="RYB98620.1"/>
    <property type="molecule type" value="Genomic_DNA"/>
</dbReference>
<gene>
    <name evidence="2" type="ORF">EUA07_17670</name>
</gene>
<dbReference type="RefSeq" id="WP_129456500.1">
    <property type="nucleotide sequence ID" value="NZ_JACXYX010000004.1"/>
</dbReference>
<protein>
    <submittedName>
        <fullName evidence="2">ROK family transcriptional regulator</fullName>
    </submittedName>
</protein>
<evidence type="ECO:0000256" key="1">
    <source>
        <dbReference type="ARBA" id="ARBA00006479"/>
    </source>
</evidence>
<dbReference type="InterPro" id="IPR036388">
    <property type="entry name" value="WH-like_DNA-bd_sf"/>
</dbReference>
<sequence>MTTTPAPAASPSSPAATAGEVLALIRSGQAATRGALGRATGLSRTAVNARLSALADAGLVLEGEEESATGGRPATTLVLNRDAGLVLAVAVGRSRSQLSVSSLDGAELASASLDQETGQGPDVLMPLVVARLEQMLSDLGRTGDDVRGVGMSLAGTVDPARAMSVDSPALTGWDGVPLAPWLAQVTAAPLTLDNDMRVMALSQMPLAGADAEPTVHEHDEALVLKASTGIGLALVADGRLVRGHRDAAGQLGHVKVPAAAGLRCRCGETGCLETVASGWALVERLRAEGEDVHHVRDLVAAAGRGNGRARSVVRESGRHIGEALAATVTVLNPRVVVVGGDMAGAFDTFSAGLREGVFSATTALAGRDLQVVPAAYGDRAGVVGCVRLALDSVLSPRAVDAALARQAARPDAV</sequence>
<accession>A0A4V1RM37</accession>
<dbReference type="InterPro" id="IPR043129">
    <property type="entry name" value="ATPase_NBD"/>
</dbReference>
<dbReference type="Proteomes" id="UP000293291">
    <property type="component" value="Unassembled WGS sequence"/>
</dbReference>
<reference evidence="2 3" key="1">
    <citation type="submission" date="2019-01" db="EMBL/GenBank/DDBJ databases">
        <title>Novel species of Nocardioides.</title>
        <authorList>
            <person name="Liu Q."/>
            <person name="Xin Y.-H."/>
        </authorList>
    </citation>
    <scope>NUCLEOTIDE SEQUENCE [LARGE SCALE GENOMIC DNA]</scope>
    <source>
        <strain evidence="2 3">CGMCC 4.6875</strain>
    </source>
</reference>
<dbReference type="Gene3D" id="3.30.420.40">
    <property type="match status" value="2"/>
</dbReference>
<dbReference type="AlphaFoldDB" id="A0A4V1RM37"/>
<comment type="caution">
    <text evidence="2">The sequence shown here is derived from an EMBL/GenBank/DDBJ whole genome shotgun (WGS) entry which is preliminary data.</text>
</comment>
<evidence type="ECO:0000313" key="3">
    <source>
        <dbReference type="Proteomes" id="UP000293291"/>
    </source>
</evidence>
<dbReference type="InterPro" id="IPR000600">
    <property type="entry name" value="ROK"/>
</dbReference>
<dbReference type="PANTHER" id="PTHR18964">
    <property type="entry name" value="ROK (REPRESSOR, ORF, KINASE) FAMILY"/>
    <property type="match status" value="1"/>
</dbReference>
<name>A0A4V1RM37_9ACTN</name>
<keyword evidence="3" id="KW-1185">Reference proteome</keyword>
<dbReference type="Pfam" id="PF00480">
    <property type="entry name" value="ROK"/>
    <property type="match status" value="1"/>
</dbReference>
<organism evidence="2 3">
    <name type="scientific">Nocardioides ganghwensis</name>
    <dbReference type="NCBI Taxonomy" id="252230"/>
    <lineage>
        <taxon>Bacteria</taxon>
        <taxon>Bacillati</taxon>
        <taxon>Actinomycetota</taxon>
        <taxon>Actinomycetes</taxon>
        <taxon>Propionibacteriales</taxon>
        <taxon>Nocardioidaceae</taxon>
        <taxon>Nocardioides</taxon>
    </lineage>
</organism>
<proteinExistence type="inferred from homology"/>
<dbReference type="InterPro" id="IPR019885">
    <property type="entry name" value="Tscrpt_reg_HTH_AsnC-type_CS"/>
</dbReference>
<comment type="similarity">
    <text evidence="1">Belongs to the ROK (NagC/XylR) family.</text>
</comment>